<dbReference type="Gene3D" id="1.10.286.20">
    <property type="match status" value="1"/>
</dbReference>
<gene>
    <name evidence="3" type="ORF">MB84_10255</name>
</gene>
<evidence type="ECO:0000313" key="4">
    <source>
        <dbReference type="Proteomes" id="UP000035050"/>
    </source>
</evidence>
<dbReference type="InterPro" id="IPR001437">
    <property type="entry name" value="Tscrpt_elong_fac_GreA/B_C"/>
</dbReference>
<dbReference type="InterPro" id="IPR029462">
    <property type="entry name" value="Rnk_N"/>
</dbReference>
<sequence length="141" mass="15482">MSTVNAQRPSITVSSLDLDRLYSVIENAPRTALPYVEALETELARASVVEPQQMPPDVATMNSVVRYRDLSTQQEHRVTLVYPQHLAATENGISVLAPVGSALLGLRVGQSIHWQVPGGHLIELELLGLDYQPEAAGEYHR</sequence>
<reference evidence="3" key="1">
    <citation type="submission" date="2016-06" db="EMBL/GenBank/DDBJ databases">
        <title>Pandoraea oxalativorans DSM 23570 Genome Sequencing.</title>
        <authorList>
            <person name="Ee R."/>
            <person name="Lim Y.-L."/>
            <person name="Yong D."/>
            <person name="Yin W.-F."/>
            <person name="Chan K.-G."/>
        </authorList>
    </citation>
    <scope>NUCLEOTIDE SEQUENCE</scope>
    <source>
        <strain evidence="3">DSM 23570</strain>
    </source>
</reference>
<dbReference type="GO" id="GO:0032784">
    <property type="term" value="P:regulation of DNA-templated transcription elongation"/>
    <property type="evidence" value="ECO:0007669"/>
    <property type="project" value="InterPro"/>
</dbReference>
<dbReference type="InterPro" id="IPR023459">
    <property type="entry name" value="Tscrpt_elong_fac_GreA/B_fam"/>
</dbReference>
<dbReference type="AlphaFoldDB" id="A0A0E3U662"/>
<dbReference type="HOGENOM" id="CLU_120358_1_1_4"/>
<protein>
    <submittedName>
        <fullName evidence="3">Transcription elongation factor GreAB</fullName>
    </submittedName>
</protein>
<keyword evidence="4" id="KW-1185">Reference proteome</keyword>
<feature type="domain" description="Transcription elongation factor GreA/GreB C-terminal" evidence="1">
    <location>
        <begin position="55"/>
        <end position="127"/>
    </location>
</feature>
<dbReference type="FunFam" id="3.10.50.30:FF:000002">
    <property type="entry name" value="Regulator of nucleoside diphosphate kinase"/>
    <property type="match status" value="1"/>
</dbReference>
<keyword evidence="3" id="KW-0251">Elongation factor</keyword>
<dbReference type="GO" id="GO:0070063">
    <property type="term" value="F:RNA polymerase binding"/>
    <property type="evidence" value="ECO:0007669"/>
    <property type="project" value="InterPro"/>
</dbReference>
<dbReference type="Pfam" id="PF14760">
    <property type="entry name" value="Rnk_N"/>
    <property type="match status" value="1"/>
</dbReference>
<proteinExistence type="predicted"/>
<keyword evidence="3" id="KW-0648">Protein biosynthesis</keyword>
<dbReference type="GO" id="GO:0003677">
    <property type="term" value="F:DNA binding"/>
    <property type="evidence" value="ECO:0007669"/>
    <property type="project" value="InterPro"/>
</dbReference>
<dbReference type="GO" id="GO:0006354">
    <property type="term" value="P:DNA-templated transcription elongation"/>
    <property type="evidence" value="ECO:0007669"/>
    <property type="project" value="TreeGrafter"/>
</dbReference>
<name>A0A0E3U662_9BURK</name>
<dbReference type="PATRIC" id="fig|573737.6.peg.2917"/>
<feature type="domain" description="Regulator of nucleoside diphosphate kinase N-terminal" evidence="2">
    <location>
        <begin position="9"/>
        <end position="49"/>
    </location>
</feature>
<dbReference type="KEGG" id="pox:MB84_10255"/>
<dbReference type="SUPFAM" id="SSF54534">
    <property type="entry name" value="FKBP-like"/>
    <property type="match status" value="1"/>
</dbReference>
<evidence type="ECO:0000259" key="2">
    <source>
        <dbReference type="Pfam" id="PF14760"/>
    </source>
</evidence>
<dbReference type="Pfam" id="PF01272">
    <property type="entry name" value="GreA_GreB"/>
    <property type="match status" value="1"/>
</dbReference>
<dbReference type="Gene3D" id="3.10.50.30">
    <property type="entry name" value="Transcription elongation factor, GreA/GreB, C-terminal domain"/>
    <property type="match status" value="1"/>
</dbReference>
<accession>A0A0E3U662</accession>
<dbReference type="NCBIfam" id="NF004396">
    <property type="entry name" value="PRK05753.1"/>
    <property type="match status" value="1"/>
</dbReference>
<dbReference type="RefSeq" id="WP_046291063.1">
    <property type="nucleotide sequence ID" value="NZ_CP011253.3"/>
</dbReference>
<evidence type="ECO:0000313" key="3">
    <source>
        <dbReference type="EMBL" id="AKC69784.1"/>
    </source>
</evidence>
<dbReference type="GO" id="GO:0003746">
    <property type="term" value="F:translation elongation factor activity"/>
    <property type="evidence" value="ECO:0007669"/>
    <property type="project" value="UniProtKB-KW"/>
</dbReference>
<dbReference type="PANTHER" id="PTHR30437">
    <property type="entry name" value="TRANSCRIPTION ELONGATION FACTOR GREA"/>
    <property type="match status" value="1"/>
</dbReference>
<dbReference type="EMBL" id="CP011253">
    <property type="protein sequence ID" value="AKC69784.1"/>
    <property type="molecule type" value="Genomic_DNA"/>
</dbReference>
<evidence type="ECO:0000259" key="1">
    <source>
        <dbReference type="Pfam" id="PF01272"/>
    </source>
</evidence>
<dbReference type="InterPro" id="IPR036953">
    <property type="entry name" value="GreA/GreB_C_sf"/>
</dbReference>
<organism evidence="3 4">
    <name type="scientific">Pandoraea oxalativorans</name>
    <dbReference type="NCBI Taxonomy" id="573737"/>
    <lineage>
        <taxon>Bacteria</taxon>
        <taxon>Pseudomonadati</taxon>
        <taxon>Pseudomonadota</taxon>
        <taxon>Betaproteobacteria</taxon>
        <taxon>Burkholderiales</taxon>
        <taxon>Burkholderiaceae</taxon>
        <taxon>Pandoraea</taxon>
    </lineage>
</organism>
<dbReference type="Proteomes" id="UP000035050">
    <property type="component" value="Chromosome"/>
</dbReference>
<dbReference type="PANTHER" id="PTHR30437:SF5">
    <property type="entry name" value="REGULATOR OF NUCLEOSIDE DIPHOSPHATE KINASE"/>
    <property type="match status" value="1"/>
</dbReference>
<dbReference type="OrthoDB" id="192847at2"/>